<dbReference type="InterPro" id="IPR036641">
    <property type="entry name" value="HPT_dom_sf"/>
</dbReference>
<keyword evidence="1" id="KW-0597">Phosphoprotein</keyword>
<dbReference type="PROSITE" id="PS50112">
    <property type="entry name" value="PAS"/>
    <property type="match status" value="1"/>
</dbReference>
<dbReference type="OrthoDB" id="5338539at2"/>
<feature type="modified residue" description="Phosphohistidine" evidence="1">
    <location>
        <position position="203"/>
    </location>
</feature>
<dbReference type="AlphaFoldDB" id="A0A1W1WV55"/>
<dbReference type="SUPFAM" id="SSF47226">
    <property type="entry name" value="Histidine-containing phosphotransfer domain, HPT domain"/>
    <property type="match status" value="1"/>
</dbReference>
<dbReference type="Gene3D" id="1.20.120.160">
    <property type="entry name" value="HPT domain"/>
    <property type="match status" value="1"/>
</dbReference>
<evidence type="ECO:0000256" key="1">
    <source>
        <dbReference type="PROSITE-ProRule" id="PRU00110"/>
    </source>
</evidence>
<feature type="domain" description="HPt" evidence="4">
    <location>
        <begin position="164"/>
        <end position="254"/>
    </location>
</feature>
<dbReference type="PROSITE" id="PS50894">
    <property type="entry name" value="HPT"/>
    <property type="match status" value="1"/>
</dbReference>
<gene>
    <name evidence="5" type="ORF">SAMN05660197_1934</name>
</gene>
<dbReference type="GO" id="GO:0004672">
    <property type="term" value="F:protein kinase activity"/>
    <property type="evidence" value="ECO:0007669"/>
    <property type="project" value="UniProtKB-ARBA"/>
</dbReference>
<dbReference type="Proteomes" id="UP000192602">
    <property type="component" value="Unassembled WGS sequence"/>
</dbReference>
<dbReference type="Pfam" id="PF01627">
    <property type="entry name" value="Hpt"/>
    <property type="match status" value="1"/>
</dbReference>
<evidence type="ECO:0000259" key="4">
    <source>
        <dbReference type="PROSITE" id="PS50894"/>
    </source>
</evidence>
<proteinExistence type="predicted"/>
<dbReference type="RefSeq" id="WP_084276473.1">
    <property type="nucleotide sequence ID" value="NZ_AP026671.1"/>
</dbReference>
<dbReference type="InterPro" id="IPR008207">
    <property type="entry name" value="Sig_transdc_His_kin_Hpt_dom"/>
</dbReference>
<dbReference type="InterPro" id="IPR000014">
    <property type="entry name" value="PAS"/>
</dbReference>
<dbReference type="STRING" id="1069081.SAMN05660197_1934"/>
<dbReference type="EMBL" id="FWWZ01000001">
    <property type="protein sequence ID" value="SMC10095.1"/>
    <property type="molecule type" value="Genomic_DNA"/>
</dbReference>
<feature type="domain" description="PAS" evidence="3">
    <location>
        <begin position="1"/>
        <end position="27"/>
    </location>
</feature>
<dbReference type="Gene3D" id="3.30.450.20">
    <property type="entry name" value="PAS domain"/>
    <property type="match status" value="1"/>
</dbReference>
<accession>A0A1W1WV55</accession>
<feature type="region of interest" description="Disordered" evidence="2">
    <location>
        <begin position="271"/>
        <end position="293"/>
    </location>
</feature>
<evidence type="ECO:0000259" key="3">
    <source>
        <dbReference type="PROSITE" id="PS50112"/>
    </source>
</evidence>
<organism evidence="5 6">
    <name type="scientific">Nitratiruptor tergarcus DSM 16512</name>
    <dbReference type="NCBI Taxonomy" id="1069081"/>
    <lineage>
        <taxon>Bacteria</taxon>
        <taxon>Pseudomonadati</taxon>
        <taxon>Campylobacterota</taxon>
        <taxon>Epsilonproteobacteria</taxon>
        <taxon>Nautiliales</taxon>
        <taxon>Nitratiruptoraceae</taxon>
        <taxon>Nitratiruptor</taxon>
    </lineage>
</organism>
<name>A0A1W1WV55_9BACT</name>
<evidence type="ECO:0000256" key="2">
    <source>
        <dbReference type="SAM" id="MobiDB-lite"/>
    </source>
</evidence>
<dbReference type="CDD" id="cd00130">
    <property type="entry name" value="PAS"/>
    <property type="match status" value="1"/>
</dbReference>
<evidence type="ECO:0000313" key="6">
    <source>
        <dbReference type="Proteomes" id="UP000192602"/>
    </source>
</evidence>
<evidence type="ECO:0000313" key="5">
    <source>
        <dbReference type="EMBL" id="SMC10095.1"/>
    </source>
</evidence>
<sequence length="481" mass="55613">MILYDAQKRIIAINEQTLEMLGYSSLEEFKKEVTDLSQFFVKKPGYIHQFRSFHWIDYVLTNTTVTHRALLQTKDGKVLEVFLKVTQLGSLHNLSNYYLVTFEFNTFNEECIIANIQPQQSQVKPTQPATSAPAMQPEPEYINIEEKEMPSLDLESISIELNLDQEIILDFIKEYISHAVEKLDEINSFIKKRDAKNLYSTIHTLKGVAANLRLKPIQEVLSQVKKESSIEEMVEKLQDFYAYIKYLAKEFNVTIDKELKLFNPNVLTPSATTHTQEQREEPSSSNEQPSSVKGEVIEEAATELGLSLNEYQEYLKELINEIKLNLAYNNYNELHKLASFARNLYLQECAKYLDQVNVNQNPELVKKCIQDLESLKKEPSPFTISLEELQDSLELTQIDKDDFIEILEDLIIELKTLNSIKMRKEKFLKKAKQLKSVAESLRLSNLVLLLNNIISNYPLNDILSKQLEDAISSLEENIRKL</sequence>
<protein>
    <submittedName>
        <fullName evidence="5">Hpt domain-containing protein</fullName>
    </submittedName>
</protein>
<keyword evidence="6" id="KW-1185">Reference proteome</keyword>
<reference evidence="6" key="1">
    <citation type="submission" date="2017-04" db="EMBL/GenBank/DDBJ databases">
        <authorList>
            <person name="Varghese N."/>
            <person name="Submissions S."/>
        </authorList>
    </citation>
    <scope>NUCLEOTIDE SEQUENCE [LARGE SCALE GENOMIC DNA]</scope>
    <source>
        <strain evidence="6">DSM 16512</strain>
    </source>
</reference>
<dbReference type="GO" id="GO:0000160">
    <property type="term" value="P:phosphorelay signal transduction system"/>
    <property type="evidence" value="ECO:0007669"/>
    <property type="project" value="InterPro"/>
</dbReference>